<evidence type="ECO:0000313" key="3">
    <source>
        <dbReference type="Proteomes" id="UP000007879"/>
    </source>
</evidence>
<sequence>MYHWDKLYWMILRSIFLLLKLVRIMMYKIILVLMKSRHQLMLNLSHLVLLMEQLLVTHLLNLYHLKNFKSMKTSYTRMFYDVNKILKGKLDVNDIKEFLSYYSVTFRKKVEQCSDISSILHHVKDECSLTDIELLHSIVEEIAEAKEYIETYRAELKEFYKSISVSLCLEENLALFL</sequence>
<feature type="transmembrane region" description="Helical" evidence="1">
    <location>
        <begin position="7"/>
        <end position="34"/>
    </location>
</feature>
<reference evidence="3" key="1">
    <citation type="journal article" date="2010" name="Nature">
        <title>The Amphimedon queenslandica genome and the evolution of animal complexity.</title>
        <authorList>
            <person name="Srivastava M."/>
            <person name="Simakov O."/>
            <person name="Chapman J."/>
            <person name="Fahey B."/>
            <person name="Gauthier M.E."/>
            <person name="Mitros T."/>
            <person name="Richards G.S."/>
            <person name="Conaco C."/>
            <person name="Dacre M."/>
            <person name="Hellsten U."/>
            <person name="Larroux C."/>
            <person name="Putnam N.H."/>
            <person name="Stanke M."/>
            <person name="Adamska M."/>
            <person name="Darling A."/>
            <person name="Degnan S.M."/>
            <person name="Oakley T.H."/>
            <person name="Plachetzki D.C."/>
            <person name="Zhai Y."/>
            <person name="Adamski M."/>
            <person name="Calcino A."/>
            <person name="Cummins S.F."/>
            <person name="Goodstein D.M."/>
            <person name="Harris C."/>
            <person name="Jackson D.J."/>
            <person name="Leys S.P."/>
            <person name="Shu S."/>
            <person name="Woodcroft B.J."/>
            <person name="Vervoort M."/>
            <person name="Kosik K.S."/>
            <person name="Manning G."/>
            <person name="Degnan B.M."/>
            <person name="Rokhsar D.S."/>
        </authorList>
    </citation>
    <scope>NUCLEOTIDE SEQUENCE [LARGE SCALE GENOMIC DNA]</scope>
</reference>
<dbReference type="Proteomes" id="UP000007879">
    <property type="component" value="Unassembled WGS sequence"/>
</dbReference>
<accession>A0AAN0JRH1</accession>
<keyword evidence="1" id="KW-0472">Membrane</keyword>
<dbReference type="RefSeq" id="XP_019859444.1">
    <property type="nucleotide sequence ID" value="XM_020003885.1"/>
</dbReference>
<dbReference type="GeneID" id="109587662"/>
<dbReference type="AlphaFoldDB" id="A0AAN0JRH1"/>
<organism evidence="2 3">
    <name type="scientific">Amphimedon queenslandica</name>
    <name type="common">Sponge</name>
    <dbReference type="NCBI Taxonomy" id="400682"/>
    <lineage>
        <taxon>Eukaryota</taxon>
        <taxon>Metazoa</taxon>
        <taxon>Porifera</taxon>
        <taxon>Demospongiae</taxon>
        <taxon>Heteroscleromorpha</taxon>
        <taxon>Haplosclerida</taxon>
        <taxon>Niphatidae</taxon>
        <taxon>Amphimedon</taxon>
    </lineage>
</organism>
<name>A0AAN0JRH1_AMPQE</name>
<dbReference type="EnsemblMetazoa" id="XM_020003885.1">
    <property type="protein sequence ID" value="XP_019859444.1"/>
    <property type="gene ID" value="LOC109587662"/>
</dbReference>
<dbReference type="KEGG" id="aqu:109587662"/>
<proteinExistence type="predicted"/>
<reference evidence="2" key="2">
    <citation type="submission" date="2024-06" db="UniProtKB">
        <authorList>
            <consortium name="EnsemblMetazoa"/>
        </authorList>
    </citation>
    <scope>IDENTIFICATION</scope>
</reference>
<keyword evidence="1" id="KW-0812">Transmembrane</keyword>
<evidence type="ECO:0000313" key="2">
    <source>
        <dbReference type="EnsemblMetazoa" id="XP_019859444.1"/>
    </source>
</evidence>
<evidence type="ECO:0000256" key="1">
    <source>
        <dbReference type="SAM" id="Phobius"/>
    </source>
</evidence>
<protein>
    <submittedName>
        <fullName evidence="2">Uncharacterized protein</fullName>
    </submittedName>
</protein>
<keyword evidence="3" id="KW-1185">Reference proteome</keyword>
<keyword evidence="1" id="KW-1133">Transmembrane helix</keyword>